<proteinExistence type="predicted"/>
<dbReference type="GO" id="GO:0030026">
    <property type="term" value="P:intracellular manganese ion homeostasis"/>
    <property type="evidence" value="ECO:0007669"/>
    <property type="project" value="InterPro"/>
</dbReference>
<dbReference type="Pfam" id="PF01988">
    <property type="entry name" value="VIT1"/>
    <property type="match status" value="1"/>
</dbReference>
<evidence type="ECO:0000256" key="1">
    <source>
        <dbReference type="ARBA" id="ARBA00004127"/>
    </source>
</evidence>
<feature type="transmembrane region" description="Helical" evidence="5">
    <location>
        <begin position="208"/>
        <end position="230"/>
    </location>
</feature>
<organism evidence="6 7">
    <name type="scientific">Flavipsychrobacter stenotrophus</name>
    <dbReference type="NCBI Taxonomy" id="2077091"/>
    <lineage>
        <taxon>Bacteria</taxon>
        <taxon>Pseudomonadati</taxon>
        <taxon>Bacteroidota</taxon>
        <taxon>Chitinophagia</taxon>
        <taxon>Chitinophagales</taxon>
        <taxon>Chitinophagaceae</taxon>
        <taxon>Flavipsychrobacter</taxon>
    </lineage>
</organism>
<feature type="transmembrane region" description="Helical" evidence="5">
    <location>
        <begin position="151"/>
        <end position="172"/>
    </location>
</feature>
<keyword evidence="7" id="KW-1185">Reference proteome</keyword>
<evidence type="ECO:0000256" key="5">
    <source>
        <dbReference type="SAM" id="Phobius"/>
    </source>
</evidence>
<dbReference type="RefSeq" id="WP_105037925.1">
    <property type="nucleotide sequence ID" value="NZ_PPSL01000001.1"/>
</dbReference>
<evidence type="ECO:0000256" key="3">
    <source>
        <dbReference type="ARBA" id="ARBA00022989"/>
    </source>
</evidence>
<gene>
    <name evidence="6" type="ORF">CJD36_004670</name>
</gene>
<feature type="transmembrane region" description="Helical" evidence="5">
    <location>
        <begin position="178"/>
        <end position="196"/>
    </location>
</feature>
<dbReference type="Proteomes" id="UP000239872">
    <property type="component" value="Unassembled WGS sequence"/>
</dbReference>
<evidence type="ECO:0000313" key="6">
    <source>
        <dbReference type="EMBL" id="PQJ13041.1"/>
    </source>
</evidence>
<reference evidence="6 7" key="1">
    <citation type="submission" date="2018-01" db="EMBL/GenBank/DDBJ databases">
        <title>A novel member of the phylum Bacteroidetes isolated from glacier ice.</title>
        <authorList>
            <person name="Liu Q."/>
            <person name="Xin Y.-H."/>
        </authorList>
    </citation>
    <scope>NUCLEOTIDE SEQUENCE [LARGE SCALE GENOMIC DNA]</scope>
    <source>
        <strain evidence="6 7">RB1R16</strain>
    </source>
</reference>
<keyword evidence="4 5" id="KW-0472">Membrane</keyword>
<keyword evidence="2 5" id="KW-0812">Transmembrane</keyword>
<evidence type="ECO:0000256" key="4">
    <source>
        <dbReference type="ARBA" id="ARBA00023136"/>
    </source>
</evidence>
<dbReference type="OrthoDB" id="9781619at2"/>
<dbReference type="GO" id="GO:0012505">
    <property type="term" value="C:endomembrane system"/>
    <property type="evidence" value="ECO:0007669"/>
    <property type="project" value="UniProtKB-SubCell"/>
</dbReference>
<evidence type="ECO:0000313" key="7">
    <source>
        <dbReference type="Proteomes" id="UP000239872"/>
    </source>
</evidence>
<accession>A0A2S7T2D8</accession>
<dbReference type="CDD" id="cd02435">
    <property type="entry name" value="CCC1"/>
    <property type="match status" value="1"/>
</dbReference>
<dbReference type="AlphaFoldDB" id="A0A2S7T2D8"/>
<sequence length="232" mass="25126">MPHIPHTENHFRSSEMVTDIVIGMSDGLTVPFALAAGLSGAGIGTHTVITAGFAEIVAGSIAMGLGGYLAGKTEIDHYNSEHAREVWEVDNLPEKEKEEVREIFADMGMSEATQHLIVEEMSKDKAKWVDFMMRYELGLEKPDVRRARNSAFNIGVSYIVGGLVPLTPYFFTDTPLEGLKYSAVITVLCLLVFGYFKAKVTGQNPWAGAVRVAIIGSVAAAAAFLIAGLFNK</sequence>
<keyword evidence="3 5" id="KW-1133">Transmembrane helix</keyword>
<name>A0A2S7T2D8_9BACT</name>
<protein>
    <submittedName>
        <fullName evidence="6">Iron transporter</fullName>
    </submittedName>
</protein>
<dbReference type="GO" id="GO:0005384">
    <property type="term" value="F:manganese ion transmembrane transporter activity"/>
    <property type="evidence" value="ECO:0007669"/>
    <property type="project" value="InterPro"/>
</dbReference>
<dbReference type="PANTHER" id="PTHR31851">
    <property type="entry name" value="FE(2+)/MN(2+) TRANSPORTER PCL1"/>
    <property type="match status" value="1"/>
</dbReference>
<comment type="subcellular location">
    <subcellularLocation>
        <location evidence="1">Endomembrane system</location>
        <topology evidence="1">Multi-pass membrane protein</topology>
    </subcellularLocation>
</comment>
<dbReference type="EMBL" id="PPSL01000001">
    <property type="protein sequence ID" value="PQJ13041.1"/>
    <property type="molecule type" value="Genomic_DNA"/>
</dbReference>
<evidence type="ECO:0000256" key="2">
    <source>
        <dbReference type="ARBA" id="ARBA00022692"/>
    </source>
</evidence>
<dbReference type="InterPro" id="IPR008217">
    <property type="entry name" value="Ccc1_fam"/>
</dbReference>
<comment type="caution">
    <text evidence="6">The sequence shown here is derived from an EMBL/GenBank/DDBJ whole genome shotgun (WGS) entry which is preliminary data.</text>
</comment>